<dbReference type="PANTHER" id="PTHR13067:SF2">
    <property type="entry name" value="CASPASE-ACTIVATED DNASE"/>
    <property type="match status" value="1"/>
</dbReference>
<dbReference type="GO" id="GO:0005737">
    <property type="term" value="C:cytoplasm"/>
    <property type="evidence" value="ECO:0007669"/>
    <property type="project" value="InterPro"/>
</dbReference>
<reference evidence="3" key="1">
    <citation type="submission" date="2025-08" db="UniProtKB">
        <authorList>
            <consortium name="Ensembl"/>
        </authorList>
    </citation>
    <scope>IDENTIFICATION</scope>
</reference>
<accession>A0A8D0WV01</accession>
<dbReference type="SUPFAM" id="SSF54060">
    <property type="entry name" value="His-Me finger endonucleases"/>
    <property type="match status" value="1"/>
</dbReference>
<sequence length="470" mass="51926">MKPRSSPFPSRAHAVGLSPSPRPGRWSPSFRTSCHDRPTRLPFHWLIFGRRALALKGPRGCAACSSCVSALVFGGPWGASAPSACSEAHCFGRVQSGPGSQQDGEGATWRVTRGRSQDCACAWRREGPGEEQQLAPVAFVFLHRIPSLPPVLTPLGSRSQPLWQLPWRGLQVPGEEVGGVGAWRGVSGPGSPESPQGSALRTGGLSVPPPLTDVSDISHFLSVFQKPHAGVIQAARQLLSDERAPLRQKLLADLLGTVSENIAAETRTEDPPWFEGLEARFRSKSAYLRYSCESRIRSYLREVTSCASLVSVAAREEYLQVVGAMCQELQAARYNGSYFDRGAKAGRRLCTPEGWFSCQGPFDTDDCASRHSINPYGNRESRILFSTWNLDHIIEKKRTVVPTLAAAVGDTEGRVVDWKYFYSLLFTLDNLKLVHVACHKKTTHRLRCDPSRIYRAQAVPRRKRPICRRR</sequence>
<organism evidence="3 4">
    <name type="scientific">Sus scrofa</name>
    <name type="common">Pig</name>
    <dbReference type="NCBI Taxonomy" id="9823"/>
    <lineage>
        <taxon>Eukaryota</taxon>
        <taxon>Metazoa</taxon>
        <taxon>Chordata</taxon>
        <taxon>Craniata</taxon>
        <taxon>Vertebrata</taxon>
        <taxon>Euteleostomi</taxon>
        <taxon>Mammalia</taxon>
        <taxon>Eutheria</taxon>
        <taxon>Laurasiatheria</taxon>
        <taxon>Artiodactyla</taxon>
        <taxon>Suina</taxon>
        <taxon>Suidae</taxon>
        <taxon>Sus</taxon>
    </lineage>
</organism>
<protein>
    <submittedName>
        <fullName evidence="3">DNA fragmentation factor subunit beta</fullName>
    </submittedName>
</protein>
<dbReference type="GO" id="GO:0016787">
    <property type="term" value="F:hydrolase activity"/>
    <property type="evidence" value="ECO:0007669"/>
    <property type="project" value="InterPro"/>
</dbReference>
<dbReference type="GO" id="GO:0004520">
    <property type="term" value="F:DNA endonuclease activity"/>
    <property type="evidence" value="ECO:0007669"/>
    <property type="project" value="InterPro"/>
</dbReference>
<evidence type="ECO:0000313" key="4">
    <source>
        <dbReference type="Proteomes" id="UP000694570"/>
    </source>
</evidence>
<proteinExistence type="predicted"/>
<evidence type="ECO:0000259" key="2">
    <source>
        <dbReference type="Pfam" id="PF09230"/>
    </source>
</evidence>
<dbReference type="InterPro" id="IPR044925">
    <property type="entry name" value="His-Me_finger_sf"/>
</dbReference>
<dbReference type="InterPro" id="IPR039729">
    <property type="entry name" value="DFF40"/>
</dbReference>
<name>A0A8D0WV01_PIG</name>
<dbReference type="GO" id="GO:0005634">
    <property type="term" value="C:nucleus"/>
    <property type="evidence" value="ECO:0007669"/>
    <property type="project" value="InterPro"/>
</dbReference>
<dbReference type="GO" id="GO:0006309">
    <property type="term" value="P:apoptotic DNA fragmentation"/>
    <property type="evidence" value="ECO:0007669"/>
    <property type="project" value="InterPro"/>
</dbReference>
<gene>
    <name evidence="3" type="primary">DFFB</name>
</gene>
<dbReference type="Pfam" id="PF09230">
    <property type="entry name" value="DFF40"/>
    <property type="match status" value="1"/>
</dbReference>
<evidence type="ECO:0000313" key="3">
    <source>
        <dbReference type="Ensembl" id="ENSSSCP00030026529.1"/>
    </source>
</evidence>
<feature type="domain" description="DNA fragmentation factor 40 C-terminal" evidence="2">
    <location>
        <begin position="232"/>
        <end position="455"/>
    </location>
</feature>
<feature type="region of interest" description="Disordered" evidence="1">
    <location>
        <begin position="1"/>
        <end position="30"/>
    </location>
</feature>
<dbReference type="InterPro" id="IPR015311">
    <property type="entry name" value="DFF40_C"/>
</dbReference>
<dbReference type="Proteomes" id="UP000694570">
    <property type="component" value="Unplaced"/>
</dbReference>
<dbReference type="Gene3D" id="6.10.140.170">
    <property type="match status" value="1"/>
</dbReference>
<dbReference type="AlphaFoldDB" id="A0A8D0WV01"/>
<dbReference type="Ensembl" id="ENSSSCT00030058197.1">
    <property type="protein sequence ID" value="ENSSSCP00030026529.1"/>
    <property type="gene ID" value="ENSSSCG00030041846.1"/>
</dbReference>
<dbReference type="PANTHER" id="PTHR13067">
    <property type="entry name" value="CASPASE-ACTIVATED DNASE"/>
    <property type="match status" value="1"/>
</dbReference>
<evidence type="ECO:0000256" key="1">
    <source>
        <dbReference type="SAM" id="MobiDB-lite"/>
    </source>
</evidence>